<evidence type="ECO:0000259" key="3">
    <source>
        <dbReference type="Pfam" id="PF14230"/>
    </source>
</evidence>
<feature type="region of interest" description="Disordered" evidence="1">
    <location>
        <begin position="1"/>
        <end position="42"/>
    </location>
</feature>
<dbReference type="EMBL" id="CP141261">
    <property type="protein sequence ID" value="WRL66283.1"/>
    <property type="molecule type" value="Genomic_DNA"/>
</dbReference>
<evidence type="ECO:0000256" key="1">
    <source>
        <dbReference type="SAM" id="MobiDB-lite"/>
    </source>
</evidence>
<dbReference type="Pfam" id="PF14230">
    <property type="entry name" value="DUF4333"/>
    <property type="match status" value="1"/>
</dbReference>
<evidence type="ECO:0000256" key="2">
    <source>
        <dbReference type="SAM" id="Phobius"/>
    </source>
</evidence>
<dbReference type="InterPro" id="IPR025637">
    <property type="entry name" value="DUF4333"/>
</dbReference>
<evidence type="ECO:0000313" key="5">
    <source>
        <dbReference type="Proteomes" id="UP001324287"/>
    </source>
</evidence>
<keyword evidence="5" id="KW-1185">Reference proteome</keyword>
<organism evidence="4 5">
    <name type="scientific">Blastococcus brunescens</name>
    <dbReference type="NCBI Taxonomy" id="1564165"/>
    <lineage>
        <taxon>Bacteria</taxon>
        <taxon>Bacillati</taxon>
        <taxon>Actinomycetota</taxon>
        <taxon>Actinomycetes</taxon>
        <taxon>Geodermatophilales</taxon>
        <taxon>Geodermatophilaceae</taxon>
        <taxon>Blastococcus</taxon>
    </lineage>
</organism>
<keyword evidence="2" id="KW-0472">Membrane</keyword>
<feature type="compositionally biased region" description="Pro residues" evidence="1">
    <location>
        <begin position="1"/>
        <end position="34"/>
    </location>
</feature>
<reference evidence="4 5" key="1">
    <citation type="submission" date="2023-12" db="EMBL/GenBank/DDBJ databases">
        <title>Blastococcus brunescens sp. nov., an actonobacterium isolated from sandstone collected in sahara desert.</title>
        <authorList>
            <person name="Gtari M."/>
            <person name="Ghodhbane F."/>
        </authorList>
    </citation>
    <scope>NUCLEOTIDE SEQUENCE [LARGE SCALE GENOMIC DNA]</scope>
    <source>
        <strain evidence="4 5">BMG 8361</strain>
    </source>
</reference>
<proteinExistence type="predicted"/>
<keyword evidence="2" id="KW-1133">Transmembrane helix</keyword>
<dbReference type="RefSeq" id="WP_324277598.1">
    <property type="nucleotide sequence ID" value="NZ_CP141261.1"/>
</dbReference>
<keyword evidence="2" id="KW-0812">Transmembrane</keyword>
<feature type="transmembrane region" description="Helical" evidence="2">
    <location>
        <begin position="51"/>
        <end position="74"/>
    </location>
</feature>
<protein>
    <submittedName>
        <fullName evidence="4">DUF4333 domain-containing protein</fullName>
    </submittedName>
</protein>
<evidence type="ECO:0000313" key="4">
    <source>
        <dbReference type="EMBL" id="WRL66283.1"/>
    </source>
</evidence>
<sequence length="222" mass="22648">MAHPTYPTPPAGPSGPQYGPPDYGPPDYGPPDYGPPAGYAPAPARRRRTGAIVGGILAAVVVLGGLVVGAVVWFGSSTLDTAEAERQIGQLTAEQTGVAPTDVSCPADVEAESGATFTCTASLEHQPISFTVTQTDDEGNVQIDSDNTFVDVDVVEASLDEQLGELTGVVVISSCDTDGHSVLVDAVGTPIPCFVDNAADATDTIEVLATVDESGAVSYELA</sequence>
<accession>A0ABZ1B644</accession>
<dbReference type="Proteomes" id="UP001324287">
    <property type="component" value="Chromosome"/>
</dbReference>
<name>A0ABZ1B644_9ACTN</name>
<gene>
    <name evidence="4" type="ORF">U6N30_13005</name>
</gene>
<feature type="domain" description="DUF4333" evidence="3">
    <location>
        <begin position="65"/>
        <end position="139"/>
    </location>
</feature>